<dbReference type="InterPro" id="IPR002491">
    <property type="entry name" value="ABC_transptr_periplasmic_BD"/>
</dbReference>
<keyword evidence="1" id="KW-0732">Signal</keyword>
<dbReference type="RefSeq" id="WP_149900635.1">
    <property type="nucleotide sequence ID" value="NZ_QRFF01000006.1"/>
</dbReference>
<dbReference type="PANTHER" id="PTHR30535">
    <property type="entry name" value="VITAMIN B12-BINDING PROTEIN"/>
    <property type="match status" value="1"/>
</dbReference>
<evidence type="ECO:0000259" key="2">
    <source>
        <dbReference type="PROSITE" id="PS50983"/>
    </source>
</evidence>
<dbReference type="Proteomes" id="UP000473658">
    <property type="component" value="Unassembled WGS sequence"/>
</dbReference>
<dbReference type="Pfam" id="PF01497">
    <property type="entry name" value="Peripla_BP_2"/>
    <property type="match status" value="1"/>
</dbReference>
<dbReference type="Gene3D" id="3.40.50.1980">
    <property type="entry name" value="Nitrogenase molybdenum iron protein domain"/>
    <property type="match status" value="2"/>
</dbReference>
<evidence type="ECO:0000313" key="3">
    <source>
        <dbReference type="EMBL" id="KAA3499565.1"/>
    </source>
</evidence>
<evidence type="ECO:0000313" key="4">
    <source>
        <dbReference type="Proteomes" id="UP000473658"/>
    </source>
</evidence>
<feature type="domain" description="Fe/B12 periplasmic-binding" evidence="2">
    <location>
        <begin position="41"/>
        <end position="337"/>
    </location>
</feature>
<dbReference type="EMBL" id="QRFF01000006">
    <property type="protein sequence ID" value="KAA3499565.1"/>
    <property type="molecule type" value="Genomic_DNA"/>
</dbReference>
<accession>A0AA88EX62</accession>
<name>A0AA88EX62_RHIRH</name>
<dbReference type="InterPro" id="IPR050902">
    <property type="entry name" value="ABC_Transporter_SBP"/>
</dbReference>
<feature type="chain" id="PRO_5041707185" evidence="1">
    <location>
        <begin position="23"/>
        <end position="368"/>
    </location>
</feature>
<sequence length="368" mass="40076">MRRFLWLAVAGLLSSLAVPAMADITVKDLRDREVTIREPAKRILLGFNYEDYMAVAGPGAMERVVAVSLTPWKDWRPEQYAAYVKAIPSIASLTDVGDTETGTFSVEKAIAARPDLAILAAWQYDALGANAAQLEAAGIPVVVIDYNAQTVEKHVRSTLLLGKITGQEQRAQQLADDYRATMDDILARAAKAGPSAKKVYVELGKKGPDEIGNTYGKGMWGGVIDVLGGVNIAKGQIENWGPLSPEYTLSAKPDIVVITGSEWTGSPAAVLLGFGADEKLANERLGAYLRRPGWADLPAIRSGEVHAIYHGGTRTLSDYVYVQYLAKLLYPEAFSDIDPGREIGRFYEKWLPIPANGIFVFRHRPSGQ</sequence>
<evidence type="ECO:0000256" key="1">
    <source>
        <dbReference type="SAM" id="SignalP"/>
    </source>
</evidence>
<protein>
    <submittedName>
        <fullName evidence="3">Iron ABC transporter substrate-binding protein</fullName>
    </submittedName>
</protein>
<gene>
    <name evidence="3" type="ORF">DXM27_19305</name>
</gene>
<dbReference type="SUPFAM" id="SSF53807">
    <property type="entry name" value="Helical backbone' metal receptor"/>
    <property type="match status" value="1"/>
</dbReference>
<feature type="signal peptide" evidence="1">
    <location>
        <begin position="1"/>
        <end position="22"/>
    </location>
</feature>
<reference evidence="3 4" key="1">
    <citation type="submission" date="2018-08" db="EMBL/GenBank/DDBJ databases">
        <title>Crown Gall in kiwifruit.</title>
        <authorList>
            <person name="Visnovsky S.B."/>
            <person name="Pitman A.R."/>
        </authorList>
    </citation>
    <scope>NUCLEOTIDE SEQUENCE [LARGE SCALE GENOMIC DNA]</scope>
    <source>
        <strain evidence="3 4">SBV_302_78_2</strain>
    </source>
</reference>
<comment type="caution">
    <text evidence="3">The sequence shown here is derived from an EMBL/GenBank/DDBJ whole genome shotgun (WGS) entry which is preliminary data.</text>
</comment>
<dbReference type="PROSITE" id="PS50983">
    <property type="entry name" value="FE_B12_PBP"/>
    <property type="match status" value="1"/>
</dbReference>
<dbReference type="AlphaFoldDB" id="A0AA88EX62"/>
<organism evidence="3 4">
    <name type="scientific">Rhizobium rhizogenes</name>
    <name type="common">Agrobacterium rhizogenes</name>
    <dbReference type="NCBI Taxonomy" id="359"/>
    <lineage>
        <taxon>Bacteria</taxon>
        <taxon>Pseudomonadati</taxon>
        <taxon>Pseudomonadota</taxon>
        <taxon>Alphaproteobacteria</taxon>
        <taxon>Hyphomicrobiales</taxon>
        <taxon>Rhizobiaceae</taxon>
        <taxon>Rhizobium/Agrobacterium group</taxon>
        <taxon>Rhizobium</taxon>
    </lineage>
</organism>
<dbReference type="PANTHER" id="PTHR30535:SF34">
    <property type="entry name" value="MOLYBDATE-BINDING PROTEIN MOLA"/>
    <property type="match status" value="1"/>
</dbReference>
<proteinExistence type="predicted"/>